<protein>
    <submittedName>
        <fullName evidence="2">Uncharacterized protein</fullName>
    </submittedName>
</protein>
<evidence type="ECO:0000313" key="1">
    <source>
        <dbReference type="Proteomes" id="UP000887565"/>
    </source>
</evidence>
<accession>A0A915J2Y7</accession>
<evidence type="ECO:0000313" key="2">
    <source>
        <dbReference type="WBParaSite" id="nRc.2.0.1.t20770-RA"/>
    </source>
</evidence>
<dbReference type="WBParaSite" id="nRc.2.0.1.t20770-RA">
    <property type="protein sequence ID" value="nRc.2.0.1.t20770-RA"/>
    <property type="gene ID" value="nRc.2.0.1.g20770"/>
</dbReference>
<dbReference type="AlphaFoldDB" id="A0A915J2Y7"/>
<sequence>MNRIPEREPSFARDPGTYVCNRFALRRIIFNEEFHMETSVEQIDIDESDYTANPHSRFHFYSTFLNIINFQNQFLFPALVYGYPLPTTASVHTLTTEELLERPTLGIDVEPADEELLDTPIFDLNIAKLP</sequence>
<organism evidence="1 2">
    <name type="scientific">Romanomermis culicivorax</name>
    <name type="common">Nematode worm</name>
    <dbReference type="NCBI Taxonomy" id="13658"/>
    <lineage>
        <taxon>Eukaryota</taxon>
        <taxon>Metazoa</taxon>
        <taxon>Ecdysozoa</taxon>
        <taxon>Nematoda</taxon>
        <taxon>Enoplea</taxon>
        <taxon>Dorylaimia</taxon>
        <taxon>Mermithida</taxon>
        <taxon>Mermithoidea</taxon>
        <taxon>Mermithidae</taxon>
        <taxon>Romanomermis</taxon>
    </lineage>
</organism>
<name>A0A915J2Y7_ROMCU</name>
<reference evidence="2" key="1">
    <citation type="submission" date="2022-11" db="UniProtKB">
        <authorList>
            <consortium name="WormBaseParasite"/>
        </authorList>
    </citation>
    <scope>IDENTIFICATION</scope>
</reference>
<keyword evidence="1" id="KW-1185">Reference proteome</keyword>
<dbReference type="Proteomes" id="UP000887565">
    <property type="component" value="Unplaced"/>
</dbReference>
<proteinExistence type="predicted"/>